<keyword evidence="1" id="KW-0596">Phosphopantetheine</keyword>
<sequence>MSGAAHELADRLRAADVGPGDTVAIAVEYGHRLPVGVLAVLRARGTVLLIDPALPSAMITTRLTEASVAVLVTDAVTGPRLGEAVAAAGDRRPLVLEWSGRRTDGGEAGTSSGEPADPPRPLPGDPAYLVFTSGSTGRPNAVLVSHGAFAAMVSAHGTVLMESAAAGCERFALNNPASADAVYSDLVALAHGGTLVVAPPPVRRDPEALAGWIAATGVEVLDATPTQIAALLADGREAVLEGLRLLVLGGEAVPPALWTRLRELTGTRVLNMYGPTECTVDVMCADLSESGPEPVIGRPLPGSTLRILGADLREVAPGTPGQIAVSGPQLADGYLNNERLTAERFVTLPSGGDGVGSAEVSGERAYLTGDRGVREPDGVVRFLGRIDNQVQIGGNRVELGEVEAALGSAPRVGQCCVVALTEDDGTATLHAAVVLTGGGTGDDGGAGAGADGVAALVAALSATLAPHMVPRLHVWPSLPRAATGKTDTTAVRGRILASRQDTAAGAGPERESVEQSVARFWRELLGVETVAPEDDFFAIGGNSLRAVKFVLRVRRELGVEFPMTRFFAGSTLGGCARAIDAMRKETADA</sequence>
<organism evidence="5 6">
    <name type="scientific">Streptomyces niveus</name>
    <name type="common">Streptomyces spheroides</name>
    <dbReference type="NCBI Taxonomy" id="193462"/>
    <lineage>
        <taxon>Bacteria</taxon>
        <taxon>Bacillati</taxon>
        <taxon>Actinomycetota</taxon>
        <taxon>Actinomycetes</taxon>
        <taxon>Kitasatosporales</taxon>
        <taxon>Streptomycetaceae</taxon>
        <taxon>Streptomyces</taxon>
    </lineage>
</organism>
<keyword evidence="6" id="KW-1185">Reference proteome</keyword>
<dbReference type="GO" id="GO:0043041">
    <property type="term" value="P:amino acid activation for nonribosomal peptide biosynthetic process"/>
    <property type="evidence" value="ECO:0007669"/>
    <property type="project" value="TreeGrafter"/>
</dbReference>
<dbReference type="EMBL" id="CP018047">
    <property type="protein sequence ID" value="AQU69575.1"/>
    <property type="molecule type" value="Genomic_DNA"/>
</dbReference>
<dbReference type="GO" id="GO:0005737">
    <property type="term" value="C:cytoplasm"/>
    <property type="evidence" value="ECO:0007669"/>
    <property type="project" value="TreeGrafter"/>
</dbReference>
<dbReference type="GO" id="GO:0017000">
    <property type="term" value="P:antibiotic biosynthetic process"/>
    <property type="evidence" value="ECO:0007669"/>
    <property type="project" value="UniProtKB-ARBA"/>
</dbReference>
<dbReference type="Pfam" id="PF00550">
    <property type="entry name" value="PP-binding"/>
    <property type="match status" value="1"/>
</dbReference>
<feature type="region of interest" description="Disordered" evidence="3">
    <location>
        <begin position="96"/>
        <end position="125"/>
    </location>
</feature>
<dbReference type="SMART" id="SM00823">
    <property type="entry name" value="PKS_PP"/>
    <property type="match status" value="1"/>
</dbReference>
<keyword evidence="2" id="KW-0597">Phosphoprotein</keyword>
<dbReference type="AlphaFoldDB" id="A0A1U9R0X9"/>
<proteinExistence type="predicted"/>
<dbReference type="SUPFAM" id="SSF56801">
    <property type="entry name" value="Acetyl-CoA synthetase-like"/>
    <property type="match status" value="1"/>
</dbReference>
<dbReference type="InterPro" id="IPR020806">
    <property type="entry name" value="PKS_PP-bd"/>
</dbReference>
<evidence type="ECO:0000256" key="3">
    <source>
        <dbReference type="SAM" id="MobiDB-lite"/>
    </source>
</evidence>
<dbReference type="SUPFAM" id="SSF47336">
    <property type="entry name" value="ACP-like"/>
    <property type="match status" value="1"/>
</dbReference>
<dbReference type="InterPro" id="IPR009081">
    <property type="entry name" value="PP-bd_ACP"/>
</dbReference>
<dbReference type="InterPro" id="IPR042099">
    <property type="entry name" value="ANL_N_sf"/>
</dbReference>
<dbReference type="GO" id="GO:0044550">
    <property type="term" value="P:secondary metabolite biosynthetic process"/>
    <property type="evidence" value="ECO:0007669"/>
    <property type="project" value="TreeGrafter"/>
</dbReference>
<dbReference type="InterPro" id="IPR045851">
    <property type="entry name" value="AMP-bd_C_sf"/>
</dbReference>
<dbReference type="Pfam" id="PF13193">
    <property type="entry name" value="AMP-binding_C"/>
    <property type="match status" value="1"/>
</dbReference>
<dbReference type="Gene3D" id="1.10.1200.10">
    <property type="entry name" value="ACP-like"/>
    <property type="match status" value="1"/>
</dbReference>
<accession>A0A1U9R0X9</accession>
<dbReference type="Gene3D" id="3.30.300.30">
    <property type="match status" value="1"/>
</dbReference>
<feature type="compositionally biased region" description="Basic and acidic residues" evidence="3">
    <location>
        <begin position="96"/>
        <end position="105"/>
    </location>
</feature>
<feature type="domain" description="Carrier" evidence="4">
    <location>
        <begin position="508"/>
        <end position="583"/>
    </location>
</feature>
<dbReference type="InterPro" id="IPR025110">
    <property type="entry name" value="AMP-bd_C"/>
</dbReference>
<dbReference type="InterPro" id="IPR000873">
    <property type="entry name" value="AMP-dep_synth/lig_dom"/>
</dbReference>
<dbReference type="InterPro" id="IPR036736">
    <property type="entry name" value="ACP-like_sf"/>
</dbReference>
<dbReference type="PANTHER" id="PTHR45527">
    <property type="entry name" value="NONRIBOSOMAL PEPTIDE SYNTHETASE"/>
    <property type="match status" value="1"/>
</dbReference>
<evidence type="ECO:0000259" key="4">
    <source>
        <dbReference type="PROSITE" id="PS50075"/>
    </source>
</evidence>
<evidence type="ECO:0000313" key="5">
    <source>
        <dbReference type="EMBL" id="AQU69575.1"/>
    </source>
</evidence>
<dbReference type="Proteomes" id="UP000189677">
    <property type="component" value="Chromosome"/>
</dbReference>
<dbReference type="Pfam" id="PF00501">
    <property type="entry name" value="AMP-binding"/>
    <property type="match status" value="1"/>
</dbReference>
<dbReference type="GO" id="GO:0031177">
    <property type="term" value="F:phosphopantetheine binding"/>
    <property type="evidence" value="ECO:0007669"/>
    <property type="project" value="InterPro"/>
</dbReference>
<dbReference type="PROSITE" id="PS50075">
    <property type="entry name" value="CARRIER"/>
    <property type="match status" value="1"/>
</dbReference>
<evidence type="ECO:0000256" key="1">
    <source>
        <dbReference type="ARBA" id="ARBA00022450"/>
    </source>
</evidence>
<dbReference type="CDD" id="cd05930">
    <property type="entry name" value="A_NRPS"/>
    <property type="match status" value="1"/>
</dbReference>
<dbReference type="PANTHER" id="PTHR45527:SF1">
    <property type="entry name" value="FATTY ACID SYNTHASE"/>
    <property type="match status" value="1"/>
</dbReference>
<evidence type="ECO:0000256" key="2">
    <source>
        <dbReference type="ARBA" id="ARBA00022553"/>
    </source>
</evidence>
<reference evidence="5 6" key="1">
    <citation type="submission" date="2016-11" db="EMBL/GenBank/DDBJ databases">
        <title>Complete genome sequence of Streptomyces niveus SCSIO 3406.</title>
        <authorList>
            <person name="Zhu Q."/>
            <person name="Cheng W."/>
            <person name="Song Y."/>
            <person name="Li Q."/>
            <person name="Ju J."/>
        </authorList>
    </citation>
    <scope>NUCLEOTIDE SEQUENCE [LARGE SCALE GENOMIC DNA]</scope>
    <source>
        <strain evidence="5 6">SCSIO 3406</strain>
    </source>
</reference>
<gene>
    <name evidence="5" type="ORF">BBN63_28695</name>
</gene>
<dbReference type="Gene3D" id="3.40.50.12780">
    <property type="entry name" value="N-terminal domain of ligase-like"/>
    <property type="match status" value="1"/>
</dbReference>
<evidence type="ECO:0000313" key="6">
    <source>
        <dbReference type="Proteomes" id="UP000189677"/>
    </source>
</evidence>
<dbReference type="KEGG" id="snw:BBN63_28695"/>
<name>A0A1U9R0X9_STRNV</name>
<protein>
    <recommendedName>
        <fullName evidence="4">Carrier domain-containing protein</fullName>
    </recommendedName>
</protein>